<organism evidence="2 3">
    <name type="scientific">Leucosporidium creatinivorum</name>
    <dbReference type="NCBI Taxonomy" id="106004"/>
    <lineage>
        <taxon>Eukaryota</taxon>
        <taxon>Fungi</taxon>
        <taxon>Dikarya</taxon>
        <taxon>Basidiomycota</taxon>
        <taxon>Pucciniomycotina</taxon>
        <taxon>Microbotryomycetes</taxon>
        <taxon>Leucosporidiales</taxon>
        <taxon>Leucosporidium</taxon>
    </lineage>
</organism>
<dbReference type="STRING" id="106004.A0A1Y2FRX3"/>
<name>A0A1Y2FRX3_9BASI</name>
<evidence type="ECO:0000313" key="2">
    <source>
        <dbReference type="EMBL" id="ORY85936.1"/>
    </source>
</evidence>
<accession>A0A1Y2FRX3</accession>
<sequence>MGLFKSSAAPSPDELPPPYGAQLGPGDAAPPPPQLLPEKEKARPPPPQQQEQPTASTSATPSDLSLSGNGPPISFHIYKAGGVFSRDDLVTGDDKKTILFYLDHPLSFFGSWSMTLHRGGKGGPPVSFIDKEALSSDMLLRMPNGWHTPLVQPGFFSSSHEFTGFDGKTSYKWKRAAMSSDWTLIKKLPNDARQIVAEYRNSVFSISKDGQLLINAGFTNEVELILTSALAVEEWREQQRRRR</sequence>
<gene>
    <name evidence="2" type="ORF">BCR35DRAFT_302530</name>
</gene>
<feature type="compositionally biased region" description="Polar residues" evidence="1">
    <location>
        <begin position="54"/>
        <end position="66"/>
    </location>
</feature>
<dbReference type="EMBL" id="MCGR01000015">
    <property type="protein sequence ID" value="ORY85936.1"/>
    <property type="molecule type" value="Genomic_DNA"/>
</dbReference>
<feature type="region of interest" description="Disordered" evidence="1">
    <location>
        <begin position="1"/>
        <end position="66"/>
    </location>
</feature>
<evidence type="ECO:0000256" key="1">
    <source>
        <dbReference type="SAM" id="MobiDB-lite"/>
    </source>
</evidence>
<reference evidence="2 3" key="1">
    <citation type="submission" date="2016-07" db="EMBL/GenBank/DDBJ databases">
        <title>Pervasive Adenine N6-methylation of Active Genes in Fungi.</title>
        <authorList>
            <consortium name="DOE Joint Genome Institute"/>
            <person name="Mondo S.J."/>
            <person name="Dannebaum R.O."/>
            <person name="Kuo R.C."/>
            <person name="Labutti K."/>
            <person name="Haridas S."/>
            <person name="Kuo A."/>
            <person name="Salamov A."/>
            <person name="Ahrendt S.R."/>
            <person name="Lipzen A."/>
            <person name="Sullivan W."/>
            <person name="Andreopoulos W.B."/>
            <person name="Clum A."/>
            <person name="Lindquist E."/>
            <person name="Daum C."/>
            <person name="Ramamoorthy G.K."/>
            <person name="Gryganskyi A."/>
            <person name="Culley D."/>
            <person name="Magnuson J.K."/>
            <person name="James T.Y."/>
            <person name="O'Malley M.A."/>
            <person name="Stajich J.E."/>
            <person name="Spatafora J.W."/>
            <person name="Visel A."/>
            <person name="Grigoriev I.V."/>
        </authorList>
    </citation>
    <scope>NUCLEOTIDE SEQUENCE [LARGE SCALE GENOMIC DNA]</scope>
    <source>
        <strain evidence="2 3">62-1032</strain>
    </source>
</reference>
<dbReference type="InParanoid" id="A0A1Y2FRX3"/>
<dbReference type="Proteomes" id="UP000193467">
    <property type="component" value="Unassembled WGS sequence"/>
</dbReference>
<protein>
    <recommendedName>
        <fullName evidence="4">Tubby C-terminal-like domain-containing protein</fullName>
    </recommendedName>
</protein>
<proteinExistence type="predicted"/>
<comment type="caution">
    <text evidence="2">The sequence shown here is derived from an EMBL/GenBank/DDBJ whole genome shotgun (WGS) entry which is preliminary data.</text>
</comment>
<keyword evidence="3" id="KW-1185">Reference proteome</keyword>
<evidence type="ECO:0000313" key="3">
    <source>
        <dbReference type="Proteomes" id="UP000193467"/>
    </source>
</evidence>
<dbReference type="AlphaFoldDB" id="A0A1Y2FRX3"/>
<evidence type="ECO:0008006" key="4">
    <source>
        <dbReference type="Google" id="ProtNLM"/>
    </source>
</evidence>
<dbReference type="OrthoDB" id="2612513at2759"/>